<proteinExistence type="predicted"/>
<organism evidence="2">
    <name type="scientific">Nocardia terpenica</name>
    <dbReference type="NCBI Taxonomy" id="455432"/>
    <lineage>
        <taxon>Bacteria</taxon>
        <taxon>Bacillati</taxon>
        <taxon>Actinomycetota</taxon>
        <taxon>Actinomycetes</taxon>
        <taxon>Mycobacteriales</taxon>
        <taxon>Nocardiaceae</taxon>
        <taxon>Nocardia</taxon>
    </lineage>
</organism>
<protein>
    <submittedName>
        <fullName evidence="2">Uncharacterized protein</fullName>
    </submittedName>
</protein>
<feature type="region of interest" description="Disordered" evidence="1">
    <location>
        <begin position="65"/>
        <end position="90"/>
    </location>
</feature>
<name>A0A0U1YZ65_9NOCA</name>
<sequence>MSGSAPVRAVSGRCRVVVGGGVGAGARGAGGGRGARCGRRFPAVGPVRAECGSVNPYGYPLNRMSCSEGTRKGRSRDRDRGGSVRSAAVPPENFGCYKAAFRNNPGHSGVAVVDWATMCAIGSTRAIAAGDV</sequence>
<reference evidence="2" key="2">
    <citation type="journal article" date="2016" name="Org. Biomol. Chem.">
        <title>Target-specific identification and characterization of the putative gene cluster for brasilinolide biosynthesis revealing the mechanistic insights and combinatorial synthetic utility of 2-deoxy-l-fucose biosynthetic enzymes.</title>
        <authorList>
            <person name="Chiu H.T."/>
            <person name="Weng C.P."/>
            <person name="Lin Y.C."/>
            <person name="Chen K.H."/>
        </authorList>
    </citation>
    <scope>NUCLEOTIDE SEQUENCE</scope>
    <source>
        <strain evidence="2">IFM 0406</strain>
    </source>
</reference>
<evidence type="ECO:0000256" key="1">
    <source>
        <dbReference type="SAM" id="MobiDB-lite"/>
    </source>
</evidence>
<dbReference type="AlphaFoldDB" id="A0A0U1YZ65"/>
<evidence type="ECO:0000313" key="2">
    <source>
        <dbReference type="EMBL" id="AJO72713.1"/>
    </source>
</evidence>
<accession>A0A0U1YZ65</accession>
<reference evidence="2" key="1">
    <citation type="submission" date="2014-11" db="EMBL/GenBank/DDBJ databases">
        <authorList>
            <person name="Zhu J."/>
            <person name="Qi W."/>
            <person name="Song R."/>
        </authorList>
    </citation>
    <scope>NUCLEOTIDE SEQUENCE</scope>
    <source>
        <strain evidence="2">IFM 0406</strain>
    </source>
</reference>
<dbReference type="EMBL" id="KP161205">
    <property type="protein sequence ID" value="AJO72713.1"/>
    <property type="molecule type" value="Genomic_DNA"/>
</dbReference>